<evidence type="ECO:0000259" key="8">
    <source>
        <dbReference type="Pfam" id="PF04100"/>
    </source>
</evidence>
<evidence type="ECO:0000256" key="7">
    <source>
        <dbReference type="SAM" id="MobiDB-lite"/>
    </source>
</evidence>
<evidence type="ECO:0000256" key="1">
    <source>
        <dbReference type="ARBA" id="ARBA00004150"/>
    </source>
</evidence>
<gene>
    <name evidence="10" type="ORF">FVE85_7924</name>
</gene>
<feature type="domain" description="Vps53 C-terminal" evidence="9">
    <location>
        <begin position="766"/>
        <end position="858"/>
    </location>
</feature>
<dbReference type="Proteomes" id="UP000324585">
    <property type="component" value="Unassembled WGS sequence"/>
</dbReference>
<dbReference type="Pfam" id="PF04100">
    <property type="entry name" value="Vps53_N"/>
    <property type="match status" value="1"/>
</dbReference>
<feature type="compositionally biased region" description="Polar residues" evidence="7">
    <location>
        <begin position="398"/>
        <end position="414"/>
    </location>
</feature>
<dbReference type="GO" id="GO:0005829">
    <property type="term" value="C:cytosol"/>
    <property type="evidence" value="ECO:0007669"/>
    <property type="project" value="GOC"/>
</dbReference>
<comment type="similarity">
    <text evidence="3">Belongs to the VPS53 family.</text>
</comment>
<dbReference type="InterPro" id="IPR039766">
    <property type="entry name" value="Vps53"/>
</dbReference>
<evidence type="ECO:0000313" key="10">
    <source>
        <dbReference type="EMBL" id="KAA8492417.1"/>
    </source>
</evidence>
<dbReference type="GO" id="GO:0010008">
    <property type="term" value="C:endosome membrane"/>
    <property type="evidence" value="ECO:0007669"/>
    <property type="project" value="UniProtKB-SubCell"/>
</dbReference>
<dbReference type="InterPro" id="IPR031745">
    <property type="entry name" value="Vps53_C"/>
</dbReference>
<evidence type="ECO:0000256" key="4">
    <source>
        <dbReference type="ARBA" id="ARBA00022753"/>
    </source>
</evidence>
<evidence type="ECO:0000256" key="3">
    <source>
        <dbReference type="ARBA" id="ARBA00008628"/>
    </source>
</evidence>
<feature type="region of interest" description="Disordered" evidence="7">
    <location>
        <begin position="882"/>
        <end position="961"/>
    </location>
</feature>
<dbReference type="OMA" id="MINTADY"/>
<evidence type="ECO:0000256" key="6">
    <source>
        <dbReference type="ARBA" id="ARBA00023136"/>
    </source>
</evidence>
<dbReference type="PANTHER" id="PTHR12820">
    <property type="entry name" value="VACUOLAR SORTING PROTEIN 53"/>
    <property type="match status" value="1"/>
</dbReference>
<dbReference type="InterPro" id="IPR007234">
    <property type="entry name" value="Vps53_N"/>
</dbReference>
<organism evidence="10 11">
    <name type="scientific">Porphyridium purpureum</name>
    <name type="common">Red alga</name>
    <name type="synonym">Porphyridium cruentum</name>
    <dbReference type="NCBI Taxonomy" id="35688"/>
    <lineage>
        <taxon>Eukaryota</taxon>
        <taxon>Rhodophyta</taxon>
        <taxon>Bangiophyceae</taxon>
        <taxon>Porphyridiales</taxon>
        <taxon>Porphyridiaceae</taxon>
        <taxon>Porphyridium</taxon>
    </lineage>
</organism>
<proteinExistence type="inferred from homology"/>
<dbReference type="Pfam" id="PF16854">
    <property type="entry name" value="VPS53_C"/>
    <property type="match status" value="1"/>
</dbReference>
<keyword evidence="11" id="KW-1185">Reference proteome</keyword>
<accession>A0A5J4YPS7</accession>
<evidence type="ECO:0000313" key="11">
    <source>
        <dbReference type="Proteomes" id="UP000324585"/>
    </source>
</evidence>
<evidence type="ECO:0000256" key="5">
    <source>
        <dbReference type="ARBA" id="ARBA00023034"/>
    </source>
</evidence>
<keyword evidence="6" id="KW-0472">Membrane</keyword>
<dbReference type="AlphaFoldDB" id="A0A5J4YPS7"/>
<evidence type="ECO:0000256" key="2">
    <source>
        <dbReference type="ARBA" id="ARBA00004481"/>
    </source>
</evidence>
<keyword evidence="4" id="KW-0967">Endosome</keyword>
<dbReference type="EMBL" id="VRMN01000009">
    <property type="protein sequence ID" value="KAA8492417.1"/>
    <property type="molecule type" value="Genomic_DNA"/>
</dbReference>
<comment type="caution">
    <text evidence="10">The sequence shown here is derived from an EMBL/GenBank/DDBJ whole genome shotgun (WGS) entry which is preliminary data.</text>
</comment>
<feature type="compositionally biased region" description="Gly residues" evidence="7">
    <location>
        <begin position="886"/>
        <end position="901"/>
    </location>
</feature>
<name>A0A5J4YPS7_PORPP</name>
<keyword evidence="5" id="KW-0333">Golgi apparatus</keyword>
<dbReference type="GO" id="GO:0042147">
    <property type="term" value="P:retrograde transport, endosome to Golgi"/>
    <property type="evidence" value="ECO:0007669"/>
    <property type="project" value="InterPro"/>
</dbReference>
<dbReference type="PANTHER" id="PTHR12820:SF0">
    <property type="entry name" value="VACUOLAR PROTEIN SORTING-ASSOCIATED PROTEIN 53 HOMOLOG"/>
    <property type="match status" value="1"/>
</dbReference>
<feature type="domain" description="Vps53 N-terminal" evidence="8">
    <location>
        <begin position="38"/>
        <end position="470"/>
    </location>
</feature>
<evidence type="ECO:0000259" key="9">
    <source>
        <dbReference type="Pfam" id="PF16854"/>
    </source>
</evidence>
<reference evidence="11" key="1">
    <citation type="journal article" date="2019" name="Nat. Commun.">
        <title>Expansion of phycobilisome linker gene families in mesophilic red algae.</title>
        <authorList>
            <person name="Lee J."/>
            <person name="Kim D."/>
            <person name="Bhattacharya D."/>
            <person name="Yoon H.S."/>
        </authorList>
    </citation>
    <scope>NUCLEOTIDE SEQUENCE [LARGE SCALE GENOMIC DNA]</scope>
    <source>
        <strain evidence="11">CCMP 1328</strain>
    </source>
</reference>
<dbReference type="GO" id="GO:0000938">
    <property type="term" value="C:GARP complex"/>
    <property type="evidence" value="ECO:0007669"/>
    <property type="project" value="InterPro"/>
</dbReference>
<dbReference type="OrthoDB" id="10261632at2759"/>
<sequence length="1013" mass="109413">MATADENGPTGAAFAGSSVADVMERSANDEVMVPDDAQFDVAAFINERFSSEASLDAELDDVMQSLRSAIHSMDNQLSALIRAERHSGAKSARDVSCAAQQLLKLRQQVALAEAAALDSQRALEVATSRIQPLEVARVNLKNTADALCDMRQLCLAIETCERAASEHSLRSLSADSTVGLTSMSQILSKLKDVQATGAAAPLREWRVRADKVREDLRQIVLSEFQTHLRALGNDTLGESQRLQLRSACVVAEELGVTVRAEVIGLYLNTRVAAYETYFESRNLSTSGTAPGNSLQSVEKRLAWLRSDLRNFTAKGWTFAFPSTWNMQRRLASRILLLLRALVEKELALAAQKKALDVDMMLLVLQKSIDFEESLDENLEHTPSTGDEQPDYANADLHNGTSRASQTSENLSSSASMLAGQKKTSGLSQQQHPQAFRGLLSTSFEPYMDAYVKMEQGGLLEAFEKLIQDEKWIVDEKMSVFRSSVELFLQIKKSFRRCSKMSTHKTMLSMFKVYMDLLSRYCRVLNEAIKTRPMTDEIKARATRAVLGKRGGAENPSLGTTSGVAASAKPSASIIAAGKTARADETSAVGEPSGGVTPNELTWEADSSLLTGITTTTEYCSVTVKQLEETVKKYLEATASSPSAPSSSSSNLDEVSASDQYDQFISVSSRGVRYLVRLVMDVRLFPYFAALAEKDWALPVSTAMDESSAHLNAMVKSLHDAVADKAKELSKTYFRFFLERVCVSFCTRYLSCIFRGKGGVNELGAQQLLLDIVRLRRSLLELPVLAPGAAGATAKQSQHQVSGQAATSTYARLVASETGRVESILKVLLSPAASLLDAYVEMVPERSQAELMKIMAIKQIGRAEAESIMSAYLAANPEPARKFSGSTAGGGGGGGGGGGHSGTGKANNTSGDASPADSAVWPRAAGADISDSRARAPPQVGRSGSTDTAKYPSVKIPQSDEGGSLEAMKSLLGRFSGSLPSSEAIYGNIEHLKDARLSERWEQVKKGTGSKFFQ</sequence>
<protein>
    <submittedName>
        <fullName evidence="10">Vacuolar protein sorting-associated protein 53 A</fullName>
    </submittedName>
</protein>
<comment type="subcellular location">
    <subcellularLocation>
        <location evidence="2">Endosome membrane</location>
        <topology evidence="2">Peripheral membrane protein</topology>
    </subcellularLocation>
    <subcellularLocation>
        <location evidence="1">Golgi apparatus</location>
        <location evidence="1">trans-Golgi network membrane</location>
        <topology evidence="1">Peripheral membrane protein</topology>
    </subcellularLocation>
</comment>
<feature type="region of interest" description="Disordered" evidence="7">
    <location>
        <begin position="376"/>
        <end position="414"/>
    </location>
</feature>